<dbReference type="PROSITE" id="PS51186">
    <property type="entry name" value="GNAT"/>
    <property type="match status" value="1"/>
</dbReference>
<sequence length="371" mass="43143">MNRSKIDFNQIPWDRLVHWEGRAHNIPALIQVIERGSTHEQRMALVTLANQIEQKGGLVISTPIVVAYLLERLTVDSNNQDLILRVLLKVAKAIGLQWEVFINTTEFDGLSFGEDIWSQHSKYLWPPYLSQVEDDALWASLDPVLFYDHAWFYTRELLIANKESIFGVRAKDGIEQCLIYDLETIINMVKDQQRNIVSIEDFSYEIDHLKFVPISNDFLYDIYDNLTEEVSKYLSFDPVKNIEFTKEYIRSSRVEFERGAAMVLVVLDTKNNEFVGSCGIHDINDETVELGLWLKESKQGKGLGTIIVQAMLNIVKENIKTRTIIYSVEEANEYSSRLPIKFGFQYVYDFIVEPSVLKNRLRRMQQFRLQL</sequence>
<dbReference type="InterPro" id="IPR016181">
    <property type="entry name" value="Acyl_CoA_acyltransferase"/>
</dbReference>
<evidence type="ECO:0000313" key="2">
    <source>
        <dbReference type="EMBL" id="MTG99283.1"/>
    </source>
</evidence>
<dbReference type="InterPro" id="IPR051531">
    <property type="entry name" value="N-acetyltransferase"/>
</dbReference>
<dbReference type="InterPro" id="IPR000182">
    <property type="entry name" value="GNAT_dom"/>
</dbReference>
<protein>
    <submittedName>
        <fullName evidence="2">GNAT family N-acetyltransferase</fullName>
    </submittedName>
</protein>
<feature type="domain" description="N-acetyltransferase" evidence="1">
    <location>
        <begin position="209"/>
        <end position="363"/>
    </location>
</feature>
<name>A0A6I3LLP9_9FLAO</name>
<dbReference type="OrthoDB" id="1425892at2"/>
<accession>A0A6I3LLP9</accession>
<proteinExistence type="predicted"/>
<reference evidence="2 3" key="1">
    <citation type="submission" date="2019-11" db="EMBL/GenBank/DDBJ databases">
        <title>Genome of Strain BIT-d1.</title>
        <authorList>
            <person name="Yang Y."/>
        </authorList>
    </citation>
    <scope>NUCLEOTIDE SEQUENCE [LARGE SCALE GENOMIC DNA]</scope>
    <source>
        <strain evidence="2 3">BIT-d1</strain>
    </source>
</reference>
<dbReference type="EMBL" id="WMJX01000057">
    <property type="protein sequence ID" value="MTG99283.1"/>
    <property type="molecule type" value="Genomic_DNA"/>
</dbReference>
<dbReference type="PANTHER" id="PTHR43792:SF1">
    <property type="entry name" value="N-ACETYLTRANSFERASE DOMAIN-CONTAINING PROTEIN"/>
    <property type="match status" value="1"/>
</dbReference>
<dbReference type="RefSeq" id="WP_155093281.1">
    <property type="nucleotide sequence ID" value="NZ_WMJX01000057.1"/>
</dbReference>
<dbReference type="Gene3D" id="3.40.630.30">
    <property type="match status" value="1"/>
</dbReference>
<dbReference type="Proteomes" id="UP000438760">
    <property type="component" value="Unassembled WGS sequence"/>
</dbReference>
<evidence type="ECO:0000259" key="1">
    <source>
        <dbReference type="PROSITE" id="PS51186"/>
    </source>
</evidence>
<dbReference type="GO" id="GO:0016747">
    <property type="term" value="F:acyltransferase activity, transferring groups other than amino-acyl groups"/>
    <property type="evidence" value="ECO:0007669"/>
    <property type="project" value="InterPro"/>
</dbReference>
<organism evidence="2 3">
    <name type="scientific">Myroides albus</name>
    <dbReference type="NCBI Taxonomy" id="2562892"/>
    <lineage>
        <taxon>Bacteria</taxon>
        <taxon>Pseudomonadati</taxon>
        <taxon>Bacteroidota</taxon>
        <taxon>Flavobacteriia</taxon>
        <taxon>Flavobacteriales</taxon>
        <taxon>Flavobacteriaceae</taxon>
        <taxon>Myroides</taxon>
    </lineage>
</organism>
<dbReference type="AlphaFoldDB" id="A0A6I3LLP9"/>
<evidence type="ECO:0000313" key="3">
    <source>
        <dbReference type="Proteomes" id="UP000438760"/>
    </source>
</evidence>
<dbReference type="PANTHER" id="PTHR43792">
    <property type="entry name" value="GNAT FAMILY, PUTATIVE (AFU_ORTHOLOGUE AFUA_3G00765)-RELATED-RELATED"/>
    <property type="match status" value="1"/>
</dbReference>
<dbReference type="SUPFAM" id="SSF55729">
    <property type="entry name" value="Acyl-CoA N-acyltransferases (Nat)"/>
    <property type="match status" value="1"/>
</dbReference>
<keyword evidence="3" id="KW-1185">Reference proteome</keyword>
<comment type="caution">
    <text evidence="2">The sequence shown here is derived from an EMBL/GenBank/DDBJ whole genome shotgun (WGS) entry which is preliminary data.</text>
</comment>
<dbReference type="Pfam" id="PF13302">
    <property type="entry name" value="Acetyltransf_3"/>
    <property type="match status" value="1"/>
</dbReference>
<gene>
    <name evidence="2" type="ORF">GJV76_14315</name>
</gene>
<keyword evidence="2" id="KW-0808">Transferase</keyword>